<protein>
    <submittedName>
        <fullName evidence="1">Uncharacterized protein</fullName>
    </submittedName>
</protein>
<proteinExistence type="evidence at transcript level"/>
<dbReference type="EMBL" id="EF085615">
    <property type="protein sequence ID" value="ABK24918.1"/>
    <property type="molecule type" value="mRNA"/>
</dbReference>
<organism evidence="1">
    <name type="scientific">Picea sitchensis</name>
    <name type="common">Sitka spruce</name>
    <name type="synonym">Pinus sitchensis</name>
    <dbReference type="NCBI Taxonomy" id="3332"/>
    <lineage>
        <taxon>Eukaryota</taxon>
        <taxon>Viridiplantae</taxon>
        <taxon>Streptophyta</taxon>
        <taxon>Embryophyta</taxon>
        <taxon>Tracheophyta</taxon>
        <taxon>Spermatophyta</taxon>
        <taxon>Pinopsida</taxon>
        <taxon>Pinidae</taxon>
        <taxon>Conifers I</taxon>
        <taxon>Pinales</taxon>
        <taxon>Pinaceae</taxon>
        <taxon>Picea</taxon>
    </lineage>
</organism>
<name>A9NWA7_PICSI</name>
<evidence type="ECO:0000313" key="1">
    <source>
        <dbReference type="EMBL" id="ABK24918.1"/>
    </source>
</evidence>
<accession>A9NWA7</accession>
<dbReference type="AlphaFoldDB" id="A9NWA7"/>
<sequence>MDCLKNLQKQGLRNCRKRGYLRKGQFLSFNQIHYHLNQYCLLPKLITSWRLLSKVLEFFLQRMQLV</sequence>
<reference evidence="1" key="1">
    <citation type="journal article" date="2008" name="BMC Genomics">
        <title>A conifer genomics resource of 200,000 spruce (Picea spp.) ESTs and 6,464 high-quality, sequence-finished full-length cDNAs for Sitka spruce (Picea sitchensis).</title>
        <authorList>
            <person name="Ralph S.G."/>
            <person name="Chun H.J."/>
            <person name="Kolosova N."/>
            <person name="Cooper D."/>
            <person name="Oddy C."/>
            <person name="Ritland C.E."/>
            <person name="Kirkpatrick R."/>
            <person name="Moore R."/>
            <person name="Barber S."/>
            <person name="Holt R.A."/>
            <person name="Jones S.J."/>
            <person name="Marra M.A."/>
            <person name="Douglas C.J."/>
            <person name="Ritland K."/>
            <person name="Bohlmann J."/>
        </authorList>
    </citation>
    <scope>NUCLEOTIDE SEQUENCE</scope>
    <source>
        <tissue evidence="1">Bark</tissue>
    </source>
</reference>